<gene>
    <name evidence="2" type="ORF">Mal4_32620</name>
</gene>
<keyword evidence="3" id="KW-1185">Reference proteome</keyword>
<dbReference type="KEGG" id="mri:Mal4_32620"/>
<evidence type="ECO:0000256" key="1">
    <source>
        <dbReference type="SAM" id="MobiDB-lite"/>
    </source>
</evidence>
<dbReference type="Proteomes" id="UP000320496">
    <property type="component" value="Chromosome"/>
</dbReference>
<feature type="region of interest" description="Disordered" evidence="1">
    <location>
        <begin position="315"/>
        <end position="341"/>
    </location>
</feature>
<name>A0A517Z8W5_9PLAN</name>
<protein>
    <submittedName>
        <fullName evidence="2">Uncharacterized protein</fullName>
    </submittedName>
</protein>
<organism evidence="2 3">
    <name type="scientific">Maioricimonas rarisocia</name>
    <dbReference type="NCBI Taxonomy" id="2528026"/>
    <lineage>
        <taxon>Bacteria</taxon>
        <taxon>Pseudomonadati</taxon>
        <taxon>Planctomycetota</taxon>
        <taxon>Planctomycetia</taxon>
        <taxon>Planctomycetales</taxon>
        <taxon>Planctomycetaceae</taxon>
        <taxon>Maioricimonas</taxon>
    </lineage>
</organism>
<evidence type="ECO:0000313" key="3">
    <source>
        <dbReference type="Proteomes" id="UP000320496"/>
    </source>
</evidence>
<feature type="compositionally biased region" description="Low complexity" evidence="1">
    <location>
        <begin position="317"/>
        <end position="329"/>
    </location>
</feature>
<evidence type="ECO:0000313" key="2">
    <source>
        <dbReference type="EMBL" id="QDU38930.1"/>
    </source>
</evidence>
<reference evidence="2 3" key="1">
    <citation type="submission" date="2019-02" db="EMBL/GenBank/DDBJ databases">
        <title>Deep-cultivation of Planctomycetes and their phenomic and genomic characterization uncovers novel biology.</title>
        <authorList>
            <person name="Wiegand S."/>
            <person name="Jogler M."/>
            <person name="Boedeker C."/>
            <person name="Pinto D."/>
            <person name="Vollmers J."/>
            <person name="Rivas-Marin E."/>
            <person name="Kohn T."/>
            <person name="Peeters S.H."/>
            <person name="Heuer A."/>
            <person name="Rast P."/>
            <person name="Oberbeckmann S."/>
            <person name="Bunk B."/>
            <person name="Jeske O."/>
            <person name="Meyerdierks A."/>
            <person name="Storesund J.E."/>
            <person name="Kallscheuer N."/>
            <person name="Luecker S."/>
            <person name="Lage O.M."/>
            <person name="Pohl T."/>
            <person name="Merkel B.J."/>
            <person name="Hornburger P."/>
            <person name="Mueller R.-W."/>
            <person name="Bruemmer F."/>
            <person name="Labrenz M."/>
            <person name="Spormann A.M."/>
            <person name="Op den Camp H."/>
            <person name="Overmann J."/>
            <person name="Amann R."/>
            <person name="Jetten M.S.M."/>
            <person name="Mascher T."/>
            <person name="Medema M.H."/>
            <person name="Devos D.P."/>
            <person name="Kaster A.-K."/>
            <person name="Ovreas L."/>
            <person name="Rohde M."/>
            <person name="Galperin M.Y."/>
            <person name="Jogler C."/>
        </authorList>
    </citation>
    <scope>NUCLEOTIDE SEQUENCE [LARGE SCALE GENOMIC DNA]</scope>
    <source>
        <strain evidence="2 3">Mal4</strain>
    </source>
</reference>
<dbReference type="EMBL" id="CP036275">
    <property type="protein sequence ID" value="QDU38930.1"/>
    <property type="molecule type" value="Genomic_DNA"/>
</dbReference>
<accession>A0A517Z8W5</accession>
<dbReference type="AlphaFoldDB" id="A0A517Z8W5"/>
<sequence>MRHFGFCLGIVLAFQAVSSVSRGDELNELMEYLPDDANALIVVRVKDILESPRAMQEDWAKTQQQQFLAGAEVIPPWTELLVRASHLHAGDTGGGWSVALLAASKEINIQDVAAHEHATVQTIRGEPVVRSPRDSFFVQFGPKLLGVMSPAFRQDVARWIQRGRDSSRSGLMSQYLTQTAAGSDAQVLLCFDLEEMFDPQVLRDRIAASPEVRGQSEAVDALARLFAGLRGIRGEIIVADTTRLTVAIDFQDEPGRVGQFVKPLIIEALGDAGAAIDDLSDASDRVEGNSVILSGPLTDTGLRRIMSMVVSPHPHHQPAQAAVATSDAPPAAPETPEPTADRLNADASLQYWNSVNQIINDLERANRRAKDYQRTATWHDNFAEKIDDLPVSGVDPALQEFGADVSSKLRALAVSLRGVPIQVNTLQKSVTYNAHFDPGWAAMNIWGGVGAKPSSYNVTSNLQEVREKQAAAVAAGAEKRVRIWSMIREERAKTLRAMRQKYGDTFK</sequence>
<dbReference type="RefSeq" id="WP_145370166.1">
    <property type="nucleotide sequence ID" value="NZ_CP036275.1"/>
</dbReference>
<dbReference type="OrthoDB" id="258179at2"/>
<proteinExistence type="predicted"/>